<feature type="domain" description="EamA" evidence="2">
    <location>
        <begin position="3"/>
        <end position="136"/>
    </location>
</feature>
<evidence type="ECO:0000259" key="2">
    <source>
        <dbReference type="Pfam" id="PF00892"/>
    </source>
</evidence>
<feature type="transmembrane region" description="Helical" evidence="1">
    <location>
        <begin position="30"/>
        <end position="49"/>
    </location>
</feature>
<feature type="domain" description="EamA" evidence="2">
    <location>
        <begin position="145"/>
        <end position="276"/>
    </location>
</feature>
<dbReference type="Proteomes" id="UP001556196">
    <property type="component" value="Unassembled WGS sequence"/>
</dbReference>
<feature type="transmembrane region" description="Helical" evidence="1">
    <location>
        <begin position="176"/>
        <end position="194"/>
    </location>
</feature>
<keyword evidence="4" id="KW-1185">Reference proteome</keyword>
<protein>
    <submittedName>
        <fullName evidence="3">DMT family transporter</fullName>
    </submittedName>
</protein>
<gene>
    <name evidence="3" type="ORF">ABUE31_09165</name>
</gene>
<feature type="transmembrane region" description="Helical" evidence="1">
    <location>
        <begin position="70"/>
        <end position="89"/>
    </location>
</feature>
<proteinExistence type="predicted"/>
<feature type="transmembrane region" description="Helical" evidence="1">
    <location>
        <begin position="120"/>
        <end position="139"/>
    </location>
</feature>
<feature type="transmembrane region" description="Helical" evidence="1">
    <location>
        <begin position="206"/>
        <end position="224"/>
    </location>
</feature>
<sequence>MNNGILLALLAYAVYSWSDAAIKALGGGLSVFEIGFFLTLVASVCIIVTTPKEESWLHFWRMKRPLAVQARAVSGAAASVLSVIAFTTIPLAEVYALIFLAPFFVTLLSLLVLKEHVGPWRWFAVIAGFVGVLLVVQPGVRELEFGHLASVVVAMLAAASVILMRSLSAQETRTTMLGFLMLYAVLVNAVAMAVTRSFTLPTLEEAAILVVAGVFSAAGNILILRATRFAPANQLASTHYSQIVWAVILGALIFNEKPDALAIAGLAIIAGSGLLTVARERIRLGTVRWNPFGRNRL</sequence>
<dbReference type="RefSeq" id="WP_367723222.1">
    <property type="nucleotide sequence ID" value="NZ_JBFOCI010000002.1"/>
</dbReference>
<dbReference type="PANTHER" id="PTHR22911">
    <property type="entry name" value="ACYL-MALONYL CONDENSING ENZYME-RELATED"/>
    <property type="match status" value="1"/>
</dbReference>
<evidence type="ECO:0000313" key="3">
    <source>
        <dbReference type="EMBL" id="MEW9806151.1"/>
    </source>
</evidence>
<accession>A0ABV3QYJ6</accession>
<name>A0ABV3QYJ6_9HYPH</name>
<dbReference type="InterPro" id="IPR037185">
    <property type="entry name" value="EmrE-like"/>
</dbReference>
<organism evidence="3 4">
    <name type="scientific">Mesorhizobium marinum</name>
    <dbReference type="NCBI Taxonomy" id="3228790"/>
    <lineage>
        <taxon>Bacteria</taxon>
        <taxon>Pseudomonadati</taxon>
        <taxon>Pseudomonadota</taxon>
        <taxon>Alphaproteobacteria</taxon>
        <taxon>Hyphomicrobiales</taxon>
        <taxon>Phyllobacteriaceae</taxon>
        <taxon>Mesorhizobium</taxon>
    </lineage>
</organism>
<dbReference type="InterPro" id="IPR000620">
    <property type="entry name" value="EamA_dom"/>
</dbReference>
<dbReference type="Gene3D" id="1.10.3730.20">
    <property type="match status" value="1"/>
</dbReference>
<reference evidence="3 4" key="1">
    <citation type="submission" date="2024-06" db="EMBL/GenBank/DDBJ databases">
        <authorList>
            <person name="Tuo L."/>
        </authorList>
    </citation>
    <scope>NUCLEOTIDE SEQUENCE [LARGE SCALE GENOMIC DNA]</scope>
    <source>
        <strain evidence="3 4">ZMM04-5</strain>
    </source>
</reference>
<keyword evidence="1" id="KW-1133">Transmembrane helix</keyword>
<dbReference type="EMBL" id="JBFOCI010000002">
    <property type="protein sequence ID" value="MEW9806151.1"/>
    <property type="molecule type" value="Genomic_DNA"/>
</dbReference>
<feature type="transmembrane region" description="Helical" evidence="1">
    <location>
        <begin position="236"/>
        <end position="254"/>
    </location>
</feature>
<evidence type="ECO:0000256" key="1">
    <source>
        <dbReference type="SAM" id="Phobius"/>
    </source>
</evidence>
<feature type="transmembrane region" description="Helical" evidence="1">
    <location>
        <begin position="260"/>
        <end position="278"/>
    </location>
</feature>
<dbReference type="PANTHER" id="PTHR22911:SF135">
    <property type="entry name" value="BLR4310 PROTEIN"/>
    <property type="match status" value="1"/>
</dbReference>
<dbReference type="SUPFAM" id="SSF103481">
    <property type="entry name" value="Multidrug resistance efflux transporter EmrE"/>
    <property type="match status" value="2"/>
</dbReference>
<comment type="caution">
    <text evidence="3">The sequence shown here is derived from an EMBL/GenBank/DDBJ whole genome shotgun (WGS) entry which is preliminary data.</text>
</comment>
<feature type="transmembrane region" description="Helical" evidence="1">
    <location>
        <begin position="95"/>
        <end position="113"/>
    </location>
</feature>
<evidence type="ECO:0000313" key="4">
    <source>
        <dbReference type="Proteomes" id="UP001556196"/>
    </source>
</evidence>
<keyword evidence="1" id="KW-0472">Membrane</keyword>
<feature type="transmembrane region" description="Helical" evidence="1">
    <location>
        <begin position="145"/>
        <end position="164"/>
    </location>
</feature>
<dbReference type="Pfam" id="PF00892">
    <property type="entry name" value="EamA"/>
    <property type="match status" value="2"/>
</dbReference>
<keyword evidence="1" id="KW-0812">Transmembrane</keyword>